<dbReference type="OrthoDB" id="6191410at2"/>
<organism evidence="2 3">
    <name type="scientific">Inhella inkyongensis</name>
    <dbReference type="NCBI Taxonomy" id="392593"/>
    <lineage>
        <taxon>Bacteria</taxon>
        <taxon>Pseudomonadati</taxon>
        <taxon>Pseudomonadota</taxon>
        <taxon>Betaproteobacteria</taxon>
        <taxon>Burkholderiales</taxon>
        <taxon>Sphaerotilaceae</taxon>
        <taxon>Inhella</taxon>
    </lineage>
</organism>
<dbReference type="GO" id="GO:0032259">
    <property type="term" value="P:methylation"/>
    <property type="evidence" value="ECO:0007669"/>
    <property type="project" value="UniProtKB-KW"/>
</dbReference>
<dbReference type="InterPro" id="IPR013216">
    <property type="entry name" value="Methyltransf_11"/>
</dbReference>
<name>A0A840S411_9BURK</name>
<reference evidence="2 3" key="1">
    <citation type="submission" date="2020-08" db="EMBL/GenBank/DDBJ databases">
        <title>Genomic Encyclopedia of Type Strains, Phase IV (KMG-IV): sequencing the most valuable type-strain genomes for metagenomic binning, comparative biology and taxonomic classification.</title>
        <authorList>
            <person name="Goeker M."/>
        </authorList>
    </citation>
    <scope>NUCLEOTIDE SEQUENCE [LARGE SCALE GENOMIC DNA]</scope>
    <source>
        <strain evidence="2 3">DSM 23958</strain>
    </source>
</reference>
<keyword evidence="2" id="KW-0489">Methyltransferase</keyword>
<feature type="domain" description="Methyltransferase type 11" evidence="1">
    <location>
        <begin position="66"/>
        <end position="121"/>
    </location>
</feature>
<dbReference type="SUPFAM" id="SSF53335">
    <property type="entry name" value="S-adenosyl-L-methionine-dependent methyltransferases"/>
    <property type="match status" value="1"/>
</dbReference>
<protein>
    <submittedName>
        <fullName evidence="2">SAM-dependent methyltransferase</fullName>
    </submittedName>
</protein>
<dbReference type="Gene3D" id="3.40.50.150">
    <property type="entry name" value="Vaccinia Virus protein VP39"/>
    <property type="match status" value="1"/>
</dbReference>
<evidence type="ECO:0000313" key="3">
    <source>
        <dbReference type="Proteomes" id="UP000554837"/>
    </source>
</evidence>
<keyword evidence="2" id="KW-0808">Transferase</keyword>
<dbReference type="EMBL" id="JACHHO010000001">
    <property type="protein sequence ID" value="MBB5203786.1"/>
    <property type="molecule type" value="Genomic_DNA"/>
</dbReference>
<gene>
    <name evidence="2" type="ORF">HNQ51_001079</name>
</gene>
<sequence length="241" mass="27823">MSDQKEGILEIATWLQSPLGRYLLDWEQQCLDQAVADLFGFHALQLGWPQLDGLRANRMPQRWLAEEAGRAQLQCSFDELPFESGTLDLVLLPHTLEFAADPHHRLREAARVLRPEGRLLILGLNPASLWGLRQRVAPCLPSRGEFIGYWRLRDWLRLLSFDVPQARFGCYRPPLNREAWLPHWAFMDRRGPTWWPVFGAVYFIEAVKRVHGMRLVGLAKSNGRRRAAPAVALPSRTHRYD</sequence>
<dbReference type="CDD" id="cd02440">
    <property type="entry name" value="AdoMet_MTases"/>
    <property type="match status" value="1"/>
</dbReference>
<evidence type="ECO:0000259" key="1">
    <source>
        <dbReference type="Pfam" id="PF08241"/>
    </source>
</evidence>
<dbReference type="Proteomes" id="UP000554837">
    <property type="component" value="Unassembled WGS sequence"/>
</dbReference>
<dbReference type="RefSeq" id="WP_138857189.1">
    <property type="nucleotide sequence ID" value="NZ_CP040709.1"/>
</dbReference>
<comment type="caution">
    <text evidence="2">The sequence shown here is derived from an EMBL/GenBank/DDBJ whole genome shotgun (WGS) entry which is preliminary data.</text>
</comment>
<dbReference type="GO" id="GO:0008757">
    <property type="term" value="F:S-adenosylmethionine-dependent methyltransferase activity"/>
    <property type="evidence" value="ECO:0007669"/>
    <property type="project" value="InterPro"/>
</dbReference>
<accession>A0A840S411</accession>
<keyword evidence="3" id="KW-1185">Reference proteome</keyword>
<dbReference type="AlphaFoldDB" id="A0A840S411"/>
<dbReference type="InterPro" id="IPR029063">
    <property type="entry name" value="SAM-dependent_MTases_sf"/>
</dbReference>
<evidence type="ECO:0000313" key="2">
    <source>
        <dbReference type="EMBL" id="MBB5203786.1"/>
    </source>
</evidence>
<proteinExistence type="predicted"/>
<dbReference type="Pfam" id="PF08241">
    <property type="entry name" value="Methyltransf_11"/>
    <property type="match status" value="1"/>
</dbReference>